<dbReference type="InterPro" id="IPR000489">
    <property type="entry name" value="Pterin-binding_dom"/>
</dbReference>
<dbReference type="GO" id="GO:0005829">
    <property type="term" value="C:cytosol"/>
    <property type="evidence" value="ECO:0007669"/>
    <property type="project" value="TreeGrafter"/>
</dbReference>
<dbReference type="AlphaFoldDB" id="A0AA37KRX9"/>
<comment type="pathway">
    <text evidence="3">Cofactor biosynthesis; tetrahydrofolate biosynthesis; 7,8-dihydrofolate from 2-amino-4-hydroxy-6-hydroxymethyl-7,8-dihydropteridine diphosphate and 4-aminobenzoate: step 1/2.</text>
</comment>
<dbReference type="GO" id="GO:0046654">
    <property type="term" value="P:tetrahydrofolate biosynthetic process"/>
    <property type="evidence" value="ECO:0007669"/>
    <property type="project" value="TreeGrafter"/>
</dbReference>
<dbReference type="Proteomes" id="UP001055105">
    <property type="component" value="Unassembled WGS sequence"/>
</dbReference>
<sequence length="279" mass="30591">MKQHDIDLDLSRPQVMAILNVTPDSFFAGSRMPDATHVERRVKEAAAEGASIIDVGGYSSRPGADEVPADEEWRRVELGIGAVRRLAPGVLISVDTFRSEVAARAIEKFGPLIINDISAGELDPQMPATAARYGVPYVAMHMKGDPRTMQTLTDYKRDITAEVTAYFETKTADLLAAGIKRENIILDPGFGFAKTTEQNYELLAGLHRLCALGYPVLAGLSRKSMIYRVLDATPAESLAGTVALGWECLRQGASILRVHDVQEAVDTVRLFDAYERNRK</sequence>
<keyword evidence="5" id="KW-0808">Transferase</keyword>
<evidence type="ECO:0000313" key="11">
    <source>
        <dbReference type="Proteomes" id="UP001055105"/>
    </source>
</evidence>
<dbReference type="GO" id="GO:0046872">
    <property type="term" value="F:metal ion binding"/>
    <property type="evidence" value="ECO:0007669"/>
    <property type="project" value="UniProtKB-KW"/>
</dbReference>
<proteinExistence type="predicted"/>
<organism evidence="10 11">
    <name type="scientific">Alistipes finegoldii</name>
    <dbReference type="NCBI Taxonomy" id="214856"/>
    <lineage>
        <taxon>Bacteria</taxon>
        <taxon>Pseudomonadati</taxon>
        <taxon>Bacteroidota</taxon>
        <taxon>Bacteroidia</taxon>
        <taxon>Bacteroidales</taxon>
        <taxon>Rikenellaceae</taxon>
        <taxon>Alistipes</taxon>
    </lineage>
</organism>
<dbReference type="InterPro" id="IPR045031">
    <property type="entry name" value="DHP_synth-like"/>
</dbReference>
<evidence type="ECO:0000256" key="3">
    <source>
        <dbReference type="ARBA" id="ARBA00004763"/>
    </source>
</evidence>
<keyword evidence="8" id="KW-0289">Folate biosynthesis</keyword>
<keyword evidence="7" id="KW-0460">Magnesium</keyword>
<evidence type="ECO:0000313" key="10">
    <source>
        <dbReference type="EMBL" id="GKI19042.1"/>
    </source>
</evidence>
<reference evidence="10" key="1">
    <citation type="submission" date="2022-01" db="EMBL/GenBank/DDBJ databases">
        <title>Novel bile acid biosynthetic pathways are enriched in the microbiome of centenarians.</title>
        <authorList>
            <person name="Sato Y."/>
            <person name="Atarashi K."/>
            <person name="Plichta R.D."/>
            <person name="Arai Y."/>
            <person name="Sasajima S."/>
            <person name="Kearney M.S."/>
            <person name="Suda W."/>
            <person name="Takeshita K."/>
            <person name="Sasaki T."/>
            <person name="Okamoto S."/>
            <person name="Skelly N.A."/>
            <person name="Okamura Y."/>
            <person name="Vlamakis H."/>
            <person name="Li Y."/>
            <person name="Tanoue T."/>
            <person name="Takei H."/>
            <person name="Nittono H."/>
            <person name="Narushima S."/>
            <person name="Irie J."/>
            <person name="Itoh H."/>
            <person name="Moriya K."/>
            <person name="Sugiura Y."/>
            <person name="Suematsu M."/>
            <person name="Moritoki N."/>
            <person name="Shibata S."/>
            <person name="Littman R.D."/>
            <person name="Fischbach A.M."/>
            <person name="Uwamino Y."/>
            <person name="Inoue T."/>
            <person name="Honda A."/>
            <person name="Hattori M."/>
            <person name="Murai T."/>
            <person name="Xavier J.R."/>
            <person name="Hirose N."/>
            <person name="Honda K."/>
        </authorList>
    </citation>
    <scope>NUCLEOTIDE SEQUENCE</scope>
    <source>
        <strain evidence="10">CE91-St16</strain>
    </source>
</reference>
<dbReference type="SUPFAM" id="SSF51717">
    <property type="entry name" value="Dihydropteroate synthetase-like"/>
    <property type="match status" value="1"/>
</dbReference>
<dbReference type="PANTHER" id="PTHR20941">
    <property type="entry name" value="FOLATE SYNTHESIS PROTEINS"/>
    <property type="match status" value="1"/>
</dbReference>
<evidence type="ECO:0000256" key="6">
    <source>
        <dbReference type="ARBA" id="ARBA00022723"/>
    </source>
</evidence>
<evidence type="ECO:0000256" key="5">
    <source>
        <dbReference type="ARBA" id="ARBA00022679"/>
    </source>
</evidence>
<evidence type="ECO:0000256" key="1">
    <source>
        <dbReference type="ARBA" id="ARBA00000012"/>
    </source>
</evidence>
<evidence type="ECO:0000259" key="9">
    <source>
        <dbReference type="PROSITE" id="PS50972"/>
    </source>
</evidence>
<comment type="catalytic activity">
    <reaction evidence="1">
        <text>(7,8-dihydropterin-6-yl)methyl diphosphate + 4-aminobenzoate = 7,8-dihydropteroate + diphosphate</text>
        <dbReference type="Rhea" id="RHEA:19949"/>
        <dbReference type="ChEBI" id="CHEBI:17836"/>
        <dbReference type="ChEBI" id="CHEBI:17839"/>
        <dbReference type="ChEBI" id="CHEBI:33019"/>
        <dbReference type="ChEBI" id="CHEBI:72950"/>
        <dbReference type="EC" id="2.5.1.15"/>
    </reaction>
</comment>
<gene>
    <name evidence="10" type="ORF">CE91St16_19500</name>
</gene>
<evidence type="ECO:0000256" key="4">
    <source>
        <dbReference type="ARBA" id="ARBA00012458"/>
    </source>
</evidence>
<dbReference type="RefSeq" id="WP_244076522.1">
    <property type="nucleotide sequence ID" value="NZ_AP025581.1"/>
</dbReference>
<dbReference type="GO" id="GO:0046656">
    <property type="term" value="P:folic acid biosynthetic process"/>
    <property type="evidence" value="ECO:0007669"/>
    <property type="project" value="UniProtKB-KW"/>
</dbReference>
<dbReference type="Pfam" id="PF00809">
    <property type="entry name" value="Pterin_bind"/>
    <property type="match status" value="1"/>
</dbReference>
<keyword evidence="6" id="KW-0479">Metal-binding</keyword>
<comment type="cofactor">
    <cofactor evidence="2">
        <name>Mg(2+)</name>
        <dbReference type="ChEBI" id="CHEBI:18420"/>
    </cofactor>
</comment>
<name>A0AA37KRX9_9BACT</name>
<dbReference type="GO" id="GO:0004156">
    <property type="term" value="F:dihydropteroate synthase activity"/>
    <property type="evidence" value="ECO:0007669"/>
    <property type="project" value="UniProtKB-EC"/>
</dbReference>
<dbReference type="PROSITE" id="PS50972">
    <property type="entry name" value="PTERIN_BINDING"/>
    <property type="match status" value="1"/>
</dbReference>
<evidence type="ECO:0000256" key="8">
    <source>
        <dbReference type="ARBA" id="ARBA00022909"/>
    </source>
</evidence>
<evidence type="ECO:0000256" key="7">
    <source>
        <dbReference type="ARBA" id="ARBA00022842"/>
    </source>
</evidence>
<dbReference type="EC" id="2.5.1.15" evidence="4"/>
<dbReference type="PANTHER" id="PTHR20941:SF1">
    <property type="entry name" value="FOLIC ACID SYNTHESIS PROTEIN FOL1"/>
    <property type="match status" value="1"/>
</dbReference>
<comment type="caution">
    <text evidence="10">The sequence shown here is derived from an EMBL/GenBank/DDBJ whole genome shotgun (WGS) entry which is preliminary data.</text>
</comment>
<dbReference type="PROSITE" id="PS00793">
    <property type="entry name" value="DHPS_2"/>
    <property type="match status" value="1"/>
</dbReference>
<dbReference type="CDD" id="cd00739">
    <property type="entry name" value="DHPS"/>
    <property type="match status" value="1"/>
</dbReference>
<dbReference type="NCBIfam" id="TIGR01496">
    <property type="entry name" value="DHPS"/>
    <property type="match status" value="1"/>
</dbReference>
<feature type="domain" description="Pterin-binding" evidence="9">
    <location>
        <begin position="13"/>
        <end position="269"/>
    </location>
</feature>
<dbReference type="Gene3D" id="3.20.20.20">
    <property type="entry name" value="Dihydropteroate synthase-like"/>
    <property type="match status" value="1"/>
</dbReference>
<evidence type="ECO:0000256" key="2">
    <source>
        <dbReference type="ARBA" id="ARBA00001946"/>
    </source>
</evidence>
<dbReference type="EMBL" id="BQOL01000001">
    <property type="protein sequence ID" value="GKI19042.1"/>
    <property type="molecule type" value="Genomic_DNA"/>
</dbReference>
<accession>A0AA37KRX9</accession>
<dbReference type="InterPro" id="IPR011005">
    <property type="entry name" value="Dihydropteroate_synth-like_sf"/>
</dbReference>
<protein>
    <recommendedName>
        <fullName evidence="4">dihydropteroate synthase</fullName>
        <ecNumber evidence="4">2.5.1.15</ecNumber>
    </recommendedName>
</protein>
<dbReference type="InterPro" id="IPR006390">
    <property type="entry name" value="DHP_synth_dom"/>
</dbReference>